<dbReference type="InterPro" id="IPR004172">
    <property type="entry name" value="L27_dom"/>
</dbReference>
<dbReference type="Pfam" id="PF09060">
    <property type="entry name" value="L27_N"/>
    <property type="match status" value="1"/>
</dbReference>
<accession>A0A5B7JFL8</accession>
<dbReference type="OrthoDB" id="43580at2759"/>
<sequence>MLRTSLRSSQKLQQLANKPVPSGVVNEAFDVEDTQAAAAAAAANGAAAAAAAGGEVKPSEETPSKVIGINELIQSLQRIQTVLKSNGHRISEDMTLVAQLLTNPEFQKVLAVHNKVQETWCLNRPPTPVTDNAQGLVAEVRHCTVWLCWFTLIFGQDFSHSVFVTCLVLLIF</sequence>
<comment type="caution">
    <text evidence="2">The sequence shown here is derived from an EMBL/GenBank/DDBJ whole genome shotgun (WGS) entry which is preliminary data.</text>
</comment>
<evidence type="ECO:0000259" key="1">
    <source>
        <dbReference type="PROSITE" id="PS51022"/>
    </source>
</evidence>
<dbReference type="Proteomes" id="UP000324222">
    <property type="component" value="Unassembled WGS sequence"/>
</dbReference>
<dbReference type="PROSITE" id="PS51022">
    <property type="entry name" value="L27"/>
    <property type="match status" value="1"/>
</dbReference>
<protein>
    <submittedName>
        <fullName evidence="2">MAGUK p55 subfamily member 5-A</fullName>
    </submittedName>
</protein>
<reference evidence="2 3" key="1">
    <citation type="submission" date="2019-05" db="EMBL/GenBank/DDBJ databases">
        <title>Another draft genome of Portunus trituberculatus and its Hox gene families provides insights of decapod evolution.</title>
        <authorList>
            <person name="Jeong J.-H."/>
            <person name="Song I."/>
            <person name="Kim S."/>
            <person name="Choi T."/>
            <person name="Kim D."/>
            <person name="Ryu S."/>
            <person name="Kim W."/>
        </authorList>
    </citation>
    <scope>NUCLEOTIDE SEQUENCE [LARGE SCALE GENOMIC DNA]</scope>
    <source>
        <tissue evidence="2">Muscle</tissue>
    </source>
</reference>
<name>A0A5B7JFL8_PORTR</name>
<evidence type="ECO:0000313" key="2">
    <source>
        <dbReference type="EMBL" id="MPC93385.1"/>
    </source>
</evidence>
<dbReference type="SUPFAM" id="SSF101288">
    <property type="entry name" value="L27 domain"/>
    <property type="match status" value="1"/>
</dbReference>
<organism evidence="2 3">
    <name type="scientific">Portunus trituberculatus</name>
    <name type="common">Swimming crab</name>
    <name type="synonym">Neptunus trituberculatus</name>
    <dbReference type="NCBI Taxonomy" id="210409"/>
    <lineage>
        <taxon>Eukaryota</taxon>
        <taxon>Metazoa</taxon>
        <taxon>Ecdysozoa</taxon>
        <taxon>Arthropoda</taxon>
        <taxon>Crustacea</taxon>
        <taxon>Multicrustacea</taxon>
        <taxon>Malacostraca</taxon>
        <taxon>Eumalacostraca</taxon>
        <taxon>Eucarida</taxon>
        <taxon>Decapoda</taxon>
        <taxon>Pleocyemata</taxon>
        <taxon>Brachyura</taxon>
        <taxon>Eubrachyura</taxon>
        <taxon>Portunoidea</taxon>
        <taxon>Portunidae</taxon>
        <taxon>Portuninae</taxon>
        <taxon>Portunus</taxon>
    </lineage>
</organism>
<feature type="domain" description="L27" evidence="1">
    <location>
        <begin position="65"/>
        <end position="124"/>
    </location>
</feature>
<dbReference type="AlphaFoldDB" id="A0A5B7JFL8"/>
<dbReference type="InterPro" id="IPR015145">
    <property type="entry name" value="L27_N"/>
</dbReference>
<gene>
    <name evidence="2" type="primary">mpp5a</name>
    <name evidence="2" type="ORF">E2C01_088511</name>
</gene>
<dbReference type="InterPro" id="IPR036892">
    <property type="entry name" value="L27_dom_sf"/>
</dbReference>
<evidence type="ECO:0000313" key="3">
    <source>
        <dbReference type="Proteomes" id="UP000324222"/>
    </source>
</evidence>
<dbReference type="EMBL" id="VSRR010094721">
    <property type="protein sequence ID" value="MPC93385.1"/>
    <property type="molecule type" value="Genomic_DNA"/>
</dbReference>
<dbReference type="GO" id="GO:0030054">
    <property type="term" value="C:cell junction"/>
    <property type="evidence" value="ECO:0007669"/>
    <property type="project" value="UniProtKB-ARBA"/>
</dbReference>
<dbReference type="Gene3D" id="1.10.287.650">
    <property type="entry name" value="L27 domain"/>
    <property type="match status" value="1"/>
</dbReference>
<proteinExistence type="predicted"/>
<keyword evidence="3" id="KW-1185">Reference proteome</keyword>